<keyword evidence="5 6" id="KW-0472">Membrane</keyword>
<evidence type="ECO:0000256" key="2">
    <source>
        <dbReference type="ARBA" id="ARBA00022448"/>
    </source>
</evidence>
<dbReference type="GO" id="GO:0016020">
    <property type="term" value="C:membrane"/>
    <property type="evidence" value="ECO:0007669"/>
    <property type="project" value="UniProtKB-SubCell"/>
</dbReference>
<dbReference type="eggNOG" id="COG0531">
    <property type="taxonomic scope" value="Bacteria"/>
</dbReference>
<dbReference type="PANTHER" id="PTHR43243">
    <property type="entry name" value="INNER MEMBRANE TRANSPORTER YGJI-RELATED"/>
    <property type="match status" value="1"/>
</dbReference>
<protein>
    <submittedName>
        <fullName evidence="8">Amino acid/polyamine/organocation transporter, APC superfamily</fullName>
    </submittedName>
</protein>
<name>K9ZDX4_ANACC</name>
<dbReference type="OrthoDB" id="9804700at2"/>
<dbReference type="Proteomes" id="UP000010474">
    <property type="component" value="Chromosome"/>
</dbReference>
<dbReference type="STRING" id="272123.Anacy_1249"/>
<feature type="transmembrane region" description="Helical" evidence="6">
    <location>
        <begin position="26"/>
        <end position="50"/>
    </location>
</feature>
<feature type="transmembrane region" description="Helical" evidence="6">
    <location>
        <begin position="367"/>
        <end position="392"/>
    </location>
</feature>
<dbReference type="Gene3D" id="1.20.1740.10">
    <property type="entry name" value="Amino acid/polyamine transporter I"/>
    <property type="match status" value="1"/>
</dbReference>
<feature type="transmembrane region" description="Helical" evidence="6">
    <location>
        <begin position="439"/>
        <end position="457"/>
    </location>
</feature>
<feature type="transmembrane region" description="Helical" evidence="6">
    <location>
        <begin position="283"/>
        <end position="308"/>
    </location>
</feature>
<feature type="transmembrane region" description="Helical" evidence="6">
    <location>
        <begin position="165"/>
        <end position="185"/>
    </location>
</feature>
<evidence type="ECO:0000256" key="5">
    <source>
        <dbReference type="ARBA" id="ARBA00023136"/>
    </source>
</evidence>
<keyword evidence="3 6" id="KW-0812">Transmembrane</keyword>
<proteinExistence type="predicted"/>
<dbReference type="PIRSF" id="PIRSF006060">
    <property type="entry name" value="AA_transporter"/>
    <property type="match status" value="1"/>
</dbReference>
<feature type="transmembrane region" description="Helical" evidence="6">
    <location>
        <begin position="86"/>
        <end position="112"/>
    </location>
</feature>
<feature type="transmembrane region" description="Helical" evidence="6">
    <location>
        <begin position="240"/>
        <end position="263"/>
    </location>
</feature>
<feature type="transmembrane region" description="Helical" evidence="6">
    <location>
        <begin position="132"/>
        <end position="153"/>
    </location>
</feature>
<dbReference type="HOGENOM" id="CLU_007946_20_2_3"/>
<dbReference type="InterPro" id="IPR004841">
    <property type="entry name" value="AA-permease/SLC12A_dom"/>
</dbReference>
<dbReference type="KEGG" id="acy:Anacy_1249"/>
<evidence type="ECO:0000313" key="8">
    <source>
        <dbReference type="EMBL" id="AFZ56782.1"/>
    </source>
</evidence>
<evidence type="ECO:0000259" key="7">
    <source>
        <dbReference type="Pfam" id="PF00324"/>
    </source>
</evidence>
<feature type="transmembrane region" description="Helical" evidence="6">
    <location>
        <begin position="56"/>
        <end position="74"/>
    </location>
</feature>
<dbReference type="PANTHER" id="PTHR43243:SF4">
    <property type="entry name" value="CATIONIC AMINO ACID TRANSPORTER 4"/>
    <property type="match status" value="1"/>
</dbReference>
<feature type="transmembrane region" description="Helical" evidence="6">
    <location>
        <begin position="340"/>
        <end position="361"/>
    </location>
</feature>
<evidence type="ECO:0000313" key="9">
    <source>
        <dbReference type="Proteomes" id="UP000010474"/>
    </source>
</evidence>
<dbReference type="GO" id="GO:0015171">
    <property type="term" value="F:amino acid transmembrane transporter activity"/>
    <property type="evidence" value="ECO:0007669"/>
    <property type="project" value="TreeGrafter"/>
</dbReference>
<evidence type="ECO:0000256" key="1">
    <source>
        <dbReference type="ARBA" id="ARBA00004141"/>
    </source>
</evidence>
<dbReference type="RefSeq" id="WP_015213434.1">
    <property type="nucleotide sequence ID" value="NC_019771.1"/>
</dbReference>
<organism evidence="8 9">
    <name type="scientific">Anabaena cylindrica (strain ATCC 27899 / PCC 7122)</name>
    <dbReference type="NCBI Taxonomy" id="272123"/>
    <lineage>
        <taxon>Bacteria</taxon>
        <taxon>Bacillati</taxon>
        <taxon>Cyanobacteriota</taxon>
        <taxon>Cyanophyceae</taxon>
        <taxon>Nostocales</taxon>
        <taxon>Nostocaceae</taxon>
        <taxon>Anabaena</taxon>
    </lineage>
</organism>
<feature type="domain" description="Amino acid permease/ SLC12A" evidence="7">
    <location>
        <begin position="27"/>
        <end position="424"/>
    </location>
</feature>
<dbReference type="PATRIC" id="fig|272123.3.peg.1369"/>
<feature type="transmembrane region" description="Helical" evidence="6">
    <location>
        <begin position="197"/>
        <end position="219"/>
    </location>
</feature>
<comment type="subcellular location">
    <subcellularLocation>
        <location evidence="1">Membrane</location>
        <topology evidence="1">Multi-pass membrane protein</topology>
    </subcellularLocation>
</comment>
<dbReference type="AlphaFoldDB" id="K9ZDX4"/>
<dbReference type="Pfam" id="PF00324">
    <property type="entry name" value="AA_permease"/>
    <property type="match status" value="1"/>
</dbReference>
<accession>K9ZDX4</accession>
<feature type="transmembrane region" description="Helical" evidence="6">
    <location>
        <begin position="404"/>
        <end position="424"/>
    </location>
</feature>
<evidence type="ECO:0000256" key="4">
    <source>
        <dbReference type="ARBA" id="ARBA00022989"/>
    </source>
</evidence>
<keyword evidence="4 6" id="KW-1133">Transmembrane helix</keyword>
<gene>
    <name evidence="8" type="ordered locus">Anacy_1249</name>
</gene>
<evidence type="ECO:0000256" key="6">
    <source>
        <dbReference type="SAM" id="Phobius"/>
    </source>
</evidence>
<keyword evidence="2" id="KW-0813">Transport</keyword>
<keyword evidence="9" id="KW-1185">Reference proteome</keyword>
<reference evidence="9" key="1">
    <citation type="journal article" date="2013" name="Proc. Natl. Acad. Sci. U.S.A.">
        <title>Improving the coverage of the cyanobacterial phylum using diversity-driven genome sequencing.</title>
        <authorList>
            <person name="Shih P.M."/>
            <person name="Wu D."/>
            <person name="Latifi A."/>
            <person name="Axen S.D."/>
            <person name="Fewer D.P."/>
            <person name="Talla E."/>
            <person name="Calteau A."/>
            <person name="Cai F."/>
            <person name="Tandeau de Marsac N."/>
            <person name="Rippka R."/>
            <person name="Herdman M."/>
            <person name="Sivonen K."/>
            <person name="Coursin T."/>
            <person name="Laurent T."/>
            <person name="Goodwin L."/>
            <person name="Nolan M."/>
            <person name="Davenport K.W."/>
            <person name="Han C.S."/>
            <person name="Rubin E.M."/>
            <person name="Eisen J.A."/>
            <person name="Woyke T."/>
            <person name="Gugger M."/>
            <person name="Kerfeld C.A."/>
        </authorList>
    </citation>
    <scope>NUCLEOTIDE SEQUENCE [LARGE SCALE GENOMIC DNA]</scope>
    <source>
        <strain evidence="9">ATCC 27899 / PCC 7122</strain>
    </source>
</reference>
<sequence>MKVSKEISSHQSIHGLRSNCLSFSEVLAQSFAVIAPTTIPASNIGLIVALSGNGTWLSFVIGLIGLLLVSLNINQFASRSASPGSLYSYITQGLGPTAGVICGWSLVLAYLFTGMSVLCGFANFSGMLIGHLGIHPSSITLLAIGAGISWYAAYKDIQLSAVAMLWLEGASLVLIAILCIIIWAHKGFAVDMSQITLSGVTPGSVATGLVLVMFGFSGFESATSLGDEAKKPLRTIPRAVMGSVILAGLFFVSTTYIEILGFQGTGISITDTEEPLGFLSRQAGVGFLGELVALGALFSFFACILGSINPAARVAFLMARHGLFHASLGNAHAANRTPHVAVTMCSLLTFFIPAMMSFFNIKLFECMGYLGAICSYGFLTVYILISVAAPVYLYKIRKLQPIDVVFAVLAVAFMMIPVLGSVGIPGSNLFPVPEAPYNTFPYLFLLYLFATCSWFFIKKQRSPLLVAGIRQRVDDIHARFAERNNY</sequence>
<dbReference type="EMBL" id="CP003659">
    <property type="protein sequence ID" value="AFZ56782.1"/>
    <property type="molecule type" value="Genomic_DNA"/>
</dbReference>
<evidence type="ECO:0000256" key="3">
    <source>
        <dbReference type="ARBA" id="ARBA00022692"/>
    </source>
</evidence>